<evidence type="ECO:0000256" key="2">
    <source>
        <dbReference type="ARBA" id="ARBA00023125"/>
    </source>
</evidence>
<dbReference type="Pfam" id="PF00356">
    <property type="entry name" value="LacI"/>
    <property type="match status" value="1"/>
</dbReference>
<dbReference type="CDD" id="cd01392">
    <property type="entry name" value="HTH_LacI"/>
    <property type="match status" value="1"/>
</dbReference>
<dbReference type="SMART" id="SM00354">
    <property type="entry name" value="HTH_LACI"/>
    <property type="match status" value="1"/>
</dbReference>
<evidence type="ECO:0000313" key="6">
    <source>
        <dbReference type="Proteomes" id="UP000217194"/>
    </source>
</evidence>
<dbReference type="AlphaFoldDB" id="A0AAC9YY70"/>
<dbReference type="RefSeq" id="WP_095685128.1">
    <property type="nucleotide sequence ID" value="NZ_CP016775.1"/>
</dbReference>
<dbReference type="PANTHER" id="PTHR30146">
    <property type="entry name" value="LACI-RELATED TRANSCRIPTIONAL REPRESSOR"/>
    <property type="match status" value="1"/>
</dbReference>
<dbReference type="Proteomes" id="UP000217194">
    <property type="component" value="Chromosome"/>
</dbReference>
<dbReference type="EMBL" id="CP016778">
    <property type="protein sequence ID" value="ASY23164.1"/>
    <property type="molecule type" value="Genomic_DNA"/>
</dbReference>
<gene>
    <name evidence="5" type="ORF">A1sIIB76_06495</name>
</gene>
<dbReference type="InterPro" id="IPR028082">
    <property type="entry name" value="Peripla_BP_I"/>
</dbReference>
<dbReference type="InterPro" id="IPR000843">
    <property type="entry name" value="HTH_LacI"/>
</dbReference>
<accession>A0AAC9YY70</accession>
<keyword evidence="3" id="KW-0804">Transcription</keyword>
<evidence type="ECO:0000259" key="4">
    <source>
        <dbReference type="PROSITE" id="PS50932"/>
    </source>
</evidence>
<feature type="domain" description="HTH lacI-type" evidence="4">
    <location>
        <begin position="9"/>
        <end position="63"/>
    </location>
</feature>
<dbReference type="InterPro" id="IPR010982">
    <property type="entry name" value="Lambda_DNA-bd_dom_sf"/>
</dbReference>
<dbReference type="Gene3D" id="3.40.50.2300">
    <property type="match status" value="2"/>
</dbReference>
<dbReference type="PANTHER" id="PTHR30146:SF109">
    <property type="entry name" value="HTH-TYPE TRANSCRIPTIONAL REGULATOR GALS"/>
    <property type="match status" value="1"/>
</dbReference>
<keyword evidence="2" id="KW-0238">DNA-binding</keyword>
<protein>
    <submittedName>
        <fullName evidence="5">LacI family transcriptional regulator</fullName>
    </submittedName>
</protein>
<keyword evidence="1" id="KW-0805">Transcription regulation</keyword>
<dbReference type="SUPFAM" id="SSF53822">
    <property type="entry name" value="Periplasmic binding protein-like I"/>
    <property type="match status" value="1"/>
</dbReference>
<dbReference type="Pfam" id="PF00532">
    <property type="entry name" value="Peripla_BP_1"/>
    <property type="match status" value="1"/>
</dbReference>
<evidence type="ECO:0000313" key="5">
    <source>
        <dbReference type="EMBL" id="ASY23164.1"/>
    </source>
</evidence>
<evidence type="ECO:0000256" key="3">
    <source>
        <dbReference type="ARBA" id="ARBA00023163"/>
    </source>
</evidence>
<dbReference type="GO" id="GO:0003700">
    <property type="term" value="F:DNA-binding transcription factor activity"/>
    <property type="evidence" value="ECO:0007669"/>
    <property type="project" value="TreeGrafter"/>
</dbReference>
<organism evidence="5 6">
    <name type="scientific">Candidatus Planktophila versatilis</name>
    <dbReference type="NCBI Taxonomy" id="1884905"/>
    <lineage>
        <taxon>Bacteria</taxon>
        <taxon>Bacillati</taxon>
        <taxon>Actinomycetota</taxon>
        <taxon>Actinomycetes</taxon>
        <taxon>Candidatus Nanopelagicales</taxon>
        <taxon>Candidatus Nanopelagicaceae</taxon>
        <taxon>Candidatus Planktophila</taxon>
    </lineage>
</organism>
<reference evidence="5 6" key="1">
    <citation type="submission" date="2016-07" db="EMBL/GenBank/DDBJ databases">
        <title>High microdiversification within the ubiquitous acI lineage of Actinobacteria.</title>
        <authorList>
            <person name="Neuenschwander S.M."/>
            <person name="Salcher M."/>
            <person name="Ghai R."/>
            <person name="Pernthaler J."/>
        </authorList>
    </citation>
    <scope>NUCLEOTIDE SEQUENCE [LARGE SCALE GENOMIC DNA]</scope>
    <source>
        <strain evidence="5">MMS-IIB-76</strain>
    </source>
</reference>
<proteinExistence type="predicted"/>
<dbReference type="SUPFAM" id="SSF47413">
    <property type="entry name" value="lambda repressor-like DNA-binding domains"/>
    <property type="match status" value="1"/>
</dbReference>
<sequence length="348" mass="38337">MKSKKVARVRIEDVAAQAGVAISSVSRVLSGHKSVSETMKIRVEKAVNNLGYRPDHLAQSLRRGTTHTIGFMIRDIMNPFFSTIAQSCEAELRKSHYSMILINSSGTEDTEKLNFAILKSRRVDGVIASLVSETSDSVKEDLELFGAPTVLLDRKLPGVTSSAVLSDHALGVKKAVAHLLSQGHTRIAFISGPKDMYVTKNRLEGFRSAYKDADEKIFPELIRLKDFTEKYAKEETLKLFKLPKPPTAILTGGIGASGGTLHALKEIGKVPEKDVTIIALDEWPLFDLLNPPISSVYRNPELIGRYAAELILELIRGEAPRTILIPTTFHNVAETKARTNSNKGKKSY</sequence>
<name>A0AAC9YY70_9ACTN</name>
<dbReference type="InterPro" id="IPR001761">
    <property type="entry name" value="Peripla_BP/Lac1_sug-bd_dom"/>
</dbReference>
<dbReference type="Gene3D" id="1.10.260.40">
    <property type="entry name" value="lambda repressor-like DNA-binding domains"/>
    <property type="match status" value="1"/>
</dbReference>
<evidence type="ECO:0000256" key="1">
    <source>
        <dbReference type="ARBA" id="ARBA00023015"/>
    </source>
</evidence>
<dbReference type="PROSITE" id="PS50932">
    <property type="entry name" value="HTH_LACI_2"/>
    <property type="match status" value="1"/>
</dbReference>
<dbReference type="CDD" id="cd06267">
    <property type="entry name" value="PBP1_LacI_sugar_binding-like"/>
    <property type="match status" value="1"/>
</dbReference>
<dbReference type="GO" id="GO:0000976">
    <property type="term" value="F:transcription cis-regulatory region binding"/>
    <property type="evidence" value="ECO:0007669"/>
    <property type="project" value="TreeGrafter"/>
</dbReference>